<feature type="region of interest" description="Disordered" evidence="1">
    <location>
        <begin position="1"/>
        <end position="38"/>
    </location>
</feature>
<reference evidence="2 3" key="1">
    <citation type="submission" date="2019-06" db="EMBL/GenBank/DDBJ databases">
        <title>Wine fermentation using esterase from Monascus purpureus.</title>
        <authorList>
            <person name="Geng C."/>
            <person name="Zhang Y."/>
        </authorList>
    </citation>
    <scope>NUCLEOTIDE SEQUENCE [LARGE SCALE GENOMIC DNA]</scope>
    <source>
        <strain evidence="2">HQ1</strain>
    </source>
</reference>
<feature type="region of interest" description="Disordered" evidence="1">
    <location>
        <begin position="56"/>
        <end position="256"/>
    </location>
</feature>
<sequence>MALVSYSDSESDTENVPMQVPEKKPVAALPSKHPATGNFQAIVDRSNSRKIRVALPEIKPENPADEEDGPVRKKARVGGGGAFSGFNALLPAPKRNNEANTGAKITTSSSTRKVFSLKTGATPGFDREADTEMRRDYQAQASGGGSHEETGSTSGAVQGEEQPVKKEPKLVGNAMMFKPLSVGRNQKKKPKSAAVVSNVEVEKGRAQPPEKRHSASESPSAAAPAPPLQIAQKPKVSLFSLSTTEDKTGLSPETQTQLTAYKPLVYCSETAGSSAEAEPGTQAPSSTAPTECIRSEPQVQTLENIADDLNLSRSQRRHLFGRQPASSKSQVLTFNTDKEYAANQALSRETDLAAAQHNPVRPIAPGKHTLQQLVNVASNQRDALEESFATGRRNKKEAGSKYGW</sequence>
<dbReference type="OrthoDB" id="2555634at2759"/>
<keyword evidence="3" id="KW-1185">Reference proteome</keyword>
<accession>A0A507R1C8</accession>
<name>A0A507R1C8_MONPU</name>
<feature type="compositionally biased region" description="Basic and acidic residues" evidence="1">
    <location>
        <begin position="200"/>
        <end position="215"/>
    </location>
</feature>
<organism evidence="2 3">
    <name type="scientific">Monascus purpureus</name>
    <name type="common">Red mold</name>
    <name type="synonym">Monascus anka</name>
    <dbReference type="NCBI Taxonomy" id="5098"/>
    <lineage>
        <taxon>Eukaryota</taxon>
        <taxon>Fungi</taxon>
        <taxon>Dikarya</taxon>
        <taxon>Ascomycota</taxon>
        <taxon>Pezizomycotina</taxon>
        <taxon>Eurotiomycetes</taxon>
        <taxon>Eurotiomycetidae</taxon>
        <taxon>Eurotiales</taxon>
        <taxon>Aspergillaceae</taxon>
        <taxon>Monascus</taxon>
    </lineage>
</organism>
<dbReference type="EMBL" id="VIFY01000010">
    <property type="protein sequence ID" value="TQB76358.1"/>
    <property type="molecule type" value="Genomic_DNA"/>
</dbReference>
<protein>
    <recommendedName>
        <fullName evidence="4">Mitotic checkpoint regulator, MAD2B-interacting-domain-containing protein</fullName>
    </recommendedName>
</protein>
<evidence type="ECO:0000256" key="1">
    <source>
        <dbReference type="SAM" id="MobiDB-lite"/>
    </source>
</evidence>
<proteinExistence type="predicted"/>
<dbReference type="AlphaFoldDB" id="A0A507R1C8"/>
<feature type="compositionally biased region" description="Polar residues" evidence="1">
    <location>
        <begin position="98"/>
        <end position="113"/>
    </location>
</feature>
<feature type="region of interest" description="Disordered" evidence="1">
    <location>
        <begin position="385"/>
        <end position="404"/>
    </location>
</feature>
<dbReference type="PANTHER" id="PTHR13621">
    <property type="entry name" value="PROLINE-RICH PROTEIN PRCC"/>
    <property type="match status" value="1"/>
</dbReference>
<feature type="region of interest" description="Disordered" evidence="1">
    <location>
        <begin position="272"/>
        <end position="291"/>
    </location>
</feature>
<comment type="caution">
    <text evidence="2">The sequence shown here is derived from an EMBL/GenBank/DDBJ whole genome shotgun (WGS) entry which is preliminary data.</text>
</comment>
<dbReference type="PANTHER" id="PTHR13621:SF2">
    <property type="entry name" value="PROLINE-RICH PROTEIN PRCC"/>
    <property type="match status" value="1"/>
</dbReference>
<evidence type="ECO:0000313" key="2">
    <source>
        <dbReference type="EMBL" id="TQB76358.1"/>
    </source>
</evidence>
<dbReference type="Proteomes" id="UP000319663">
    <property type="component" value="Unassembled WGS sequence"/>
</dbReference>
<dbReference type="Pfam" id="PF10253">
    <property type="entry name" value="PRCC"/>
    <property type="match status" value="1"/>
</dbReference>
<evidence type="ECO:0008006" key="4">
    <source>
        <dbReference type="Google" id="ProtNLM"/>
    </source>
</evidence>
<dbReference type="InterPro" id="IPR018800">
    <property type="entry name" value="PRCC"/>
</dbReference>
<gene>
    <name evidence="2" type="ORF">MPDQ_000181</name>
</gene>
<evidence type="ECO:0000313" key="3">
    <source>
        <dbReference type="Proteomes" id="UP000319663"/>
    </source>
</evidence>
<feature type="compositionally biased region" description="Basic and acidic residues" evidence="1">
    <location>
        <begin position="125"/>
        <end position="137"/>
    </location>
</feature>
<dbReference type="GO" id="GO:0005634">
    <property type="term" value="C:nucleus"/>
    <property type="evidence" value="ECO:0007669"/>
    <property type="project" value="TreeGrafter"/>
</dbReference>
<dbReference type="STRING" id="5098.A0A507R1C8"/>